<reference evidence="1 2" key="1">
    <citation type="journal article" date="2012" name="Eukaryot. Cell">
        <title>Draft genome sequence of Wickerhamomyces ciferrii NRRL Y-1031 F-60-10.</title>
        <authorList>
            <person name="Schneider J."/>
            <person name="Andrea H."/>
            <person name="Blom J."/>
            <person name="Jaenicke S."/>
            <person name="Ruckert C."/>
            <person name="Schorsch C."/>
            <person name="Szczepanowski R."/>
            <person name="Farwick M."/>
            <person name="Goesmann A."/>
            <person name="Puhler A."/>
            <person name="Schaffer S."/>
            <person name="Tauch A."/>
            <person name="Kohler T."/>
            <person name="Brinkrolf K."/>
        </authorList>
    </citation>
    <scope>NUCLEOTIDE SEQUENCE [LARGE SCALE GENOMIC DNA]</scope>
    <source>
        <strain evidence="2">ATCC 14091 / BCRC 22168 / CBS 111 / JCM 3599 / NBRC 0793 / NRRL Y-1031 F-60-10</strain>
    </source>
</reference>
<keyword evidence="2" id="KW-1185">Reference proteome</keyword>
<dbReference type="InParanoid" id="K0KIM8"/>
<dbReference type="AlphaFoldDB" id="K0KIM8"/>
<accession>K0KIM8</accession>
<sequence>MIHKLPIELKLRLLDLQPRLKYTNREFYILHNELYKMKVFHLLGNVSLDKIFKLLKVFSSTLEFWNGSLTKLYKPDLNWIFIYSLLQNRKIFFQYQDFVIQENTNQNSTRVLTQKDDENEYIHIASAHAFHYHKITYLPNGNYNFQIALRNIKSSRGLGTTKFQLNYLNESITAYPPSIINEILPNDQLSVLNLGEFTIDNHENDLTEVEIIIEEIGMFPKTDIILDYLDFRPLHSDYLYYSLPGDPFKTYETFVNKIEKTCHLAIDDIWGKDVHAHLQEMFEEEEEEVDSSPDFPLTPPSDKLDQLVQYNYVLEESNLEDLKNYAKDFYTSSTRHVKMYFPSDQRHFREEHTGPLLEWRVPLLR</sequence>
<protein>
    <submittedName>
        <fullName evidence="1">Uncharacterized protein</fullName>
    </submittedName>
</protein>
<comment type="caution">
    <text evidence="1">The sequence shown here is derived from an EMBL/GenBank/DDBJ whole genome shotgun (WGS) entry which is preliminary data.</text>
</comment>
<organism evidence="1 2">
    <name type="scientific">Wickerhamomyces ciferrii (strain ATCC 14091 / BCRC 22168 / CBS 111 / JCM 3599 / NBRC 0793 / NRRL Y-1031 F-60-10)</name>
    <name type="common">Yeast</name>
    <name type="synonym">Pichia ciferrii</name>
    <dbReference type="NCBI Taxonomy" id="1206466"/>
    <lineage>
        <taxon>Eukaryota</taxon>
        <taxon>Fungi</taxon>
        <taxon>Dikarya</taxon>
        <taxon>Ascomycota</taxon>
        <taxon>Saccharomycotina</taxon>
        <taxon>Saccharomycetes</taxon>
        <taxon>Phaffomycetales</taxon>
        <taxon>Wickerhamomycetaceae</taxon>
        <taxon>Wickerhamomyces</taxon>
    </lineage>
</organism>
<evidence type="ECO:0000313" key="2">
    <source>
        <dbReference type="Proteomes" id="UP000009328"/>
    </source>
</evidence>
<dbReference type="eggNOG" id="ENOG502S16T">
    <property type="taxonomic scope" value="Eukaryota"/>
</dbReference>
<proteinExistence type="predicted"/>
<evidence type="ECO:0000313" key="1">
    <source>
        <dbReference type="EMBL" id="CCH41239.1"/>
    </source>
</evidence>
<gene>
    <name evidence="1" type="ORF">BN7_776</name>
</gene>
<name>K0KIM8_WICCF</name>
<dbReference type="Proteomes" id="UP000009328">
    <property type="component" value="Unassembled WGS sequence"/>
</dbReference>
<dbReference type="EMBL" id="CAIF01000013">
    <property type="protein sequence ID" value="CCH41239.1"/>
    <property type="molecule type" value="Genomic_DNA"/>
</dbReference>
<dbReference type="HOGENOM" id="CLU_034208_0_0_1"/>